<dbReference type="Gene3D" id="2.60.120.740">
    <property type="match status" value="1"/>
</dbReference>
<dbReference type="EnsemblMetazoa" id="HelroT184803">
    <property type="protein sequence ID" value="HelroP184803"/>
    <property type="gene ID" value="HelroG184803"/>
</dbReference>
<accession>T1FM09</accession>
<reference evidence="1 3" key="2">
    <citation type="journal article" date="2013" name="Nature">
        <title>Insights into bilaterian evolution from three spiralian genomes.</title>
        <authorList>
            <person name="Simakov O."/>
            <person name="Marletaz F."/>
            <person name="Cho S.J."/>
            <person name="Edsinger-Gonzales E."/>
            <person name="Havlak P."/>
            <person name="Hellsten U."/>
            <person name="Kuo D.H."/>
            <person name="Larsson T."/>
            <person name="Lv J."/>
            <person name="Arendt D."/>
            <person name="Savage R."/>
            <person name="Osoegawa K."/>
            <person name="de Jong P."/>
            <person name="Grimwood J."/>
            <person name="Chapman J.A."/>
            <person name="Shapiro H."/>
            <person name="Aerts A."/>
            <person name="Otillar R.P."/>
            <person name="Terry A.Y."/>
            <person name="Boore J.L."/>
            <person name="Grigoriev I.V."/>
            <person name="Lindberg D.R."/>
            <person name="Seaver E.C."/>
            <person name="Weisblat D.A."/>
            <person name="Putnam N.H."/>
            <person name="Rokhsar D.S."/>
        </authorList>
    </citation>
    <scope>NUCLEOTIDE SEQUENCE</scope>
</reference>
<dbReference type="InterPro" id="IPR043159">
    <property type="entry name" value="Lectin_gal-bd_sf"/>
</dbReference>
<reference evidence="3" key="1">
    <citation type="submission" date="2012-12" db="EMBL/GenBank/DDBJ databases">
        <authorList>
            <person name="Hellsten U."/>
            <person name="Grimwood J."/>
            <person name="Chapman J.A."/>
            <person name="Shapiro H."/>
            <person name="Aerts A."/>
            <person name="Otillar R.P."/>
            <person name="Terry A.Y."/>
            <person name="Boore J.L."/>
            <person name="Simakov O."/>
            <person name="Marletaz F."/>
            <person name="Cho S.-J."/>
            <person name="Edsinger-Gonzales E."/>
            <person name="Havlak P."/>
            <person name="Kuo D.-H."/>
            <person name="Larsson T."/>
            <person name="Lv J."/>
            <person name="Arendt D."/>
            <person name="Savage R."/>
            <person name="Osoegawa K."/>
            <person name="de Jong P."/>
            <person name="Lindberg D.R."/>
            <person name="Seaver E.C."/>
            <person name="Weisblat D.A."/>
            <person name="Putnam N.H."/>
            <person name="Grigoriev I.V."/>
            <person name="Rokhsar D.S."/>
        </authorList>
    </citation>
    <scope>NUCLEOTIDE SEQUENCE</scope>
</reference>
<dbReference type="EMBL" id="KB097407">
    <property type="protein sequence ID" value="ESN97291.1"/>
    <property type="molecule type" value="Genomic_DNA"/>
</dbReference>
<dbReference type="InParanoid" id="T1FM09"/>
<organism evidence="2 3">
    <name type="scientific">Helobdella robusta</name>
    <name type="common">Californian leech</name>
    <dbReference type="NCBI Taxonomy" id="6412"/>
    <lineage>
        <taxon>Eukaryota</taxon>
        <taxon>Metazoa</taxon>
        <taxon>Spiralia</taxon>
        <taxon>Lophotrochozoa</taxon>
        <taxon>Annelida</taxon>
        <taxon>Clitellata</taxon>
        <taxon>Hirudinea</taxon>
        <taxon>Rhynchobdellida</taxon>
        <taxon>Glossiphoniidae</taxon>
        <taxon>Helobdella</taxon>
    </lineage>
</organism>
<sequence length="201" mass="22804">GYINCSSDVTDHLGTVCNGNRKCKVSVSSIAELVQPCRRDYTNYLEAGYVCLKIVTDENNTCPNINNNINSNKLIINNNNNINNFPSSSSPHKGLLASVTLTDVNKFGSKICPWRLNYKSGQQIRLVVNVFRSGIEDQSFQSCQWSLVFEHIHQHQQQQHKYINNDNKNNNDINVISNNKHINNNNIIEIEPLCGKTRLKK</sequence>
<gene>
    <name evidence="2" type="primary">20209858</name>
    <name evidence="1" type="ORF">HELRODRAFT_184803</name>
</gene>
<dbReference type="PANTHER" id="PTHR46780">
    <property type="entry name" value="PROTEIN EVA-1"/>
    <property type="match status" value="1"/>
</dbReference>
<dbReference type="Proteomes" id="UP000015101">
    <property type="component" value="Unassembled WGS sequence"/>
</dbReference>
<evidence type="ECO:0000313" key="2">
    <source>
        <dbReference type="EnsemblMetazoa" id="HelroP184803"/>
    </source>
</evidence>
<dbReference type="CDD" id="cd22823">
    <property type="entry name" value="Gal_Rha_Lectin"/>
    <property type="match status" value="1"/>
</dbReference>
<dbReference type="EMBL" id="AMQM01012231">
    <property type="status" value="NOT_ANNOTATED_CDS"/>
    <property type="molecule type" value="Genomic_DNA"/>
</dbReference>
<reference evidence="2" key="3">
    <citation type="submission" date="2015-06" db="UniProtKB">
        <authorList>
            <consortium name="EnsemblMetazoa"/>
        </authorList>
    </citation>
    <scope>IDENTIFICATION</scope>
</reference>
<name>T1FM09_HELRO</name>
<dbReference type="CTD" id="20209858"/>
<dbReference type="GeneID" id="20209858"/>
<keyword evidence="3" id="KW-1185">Reference proteome</keyword>
<evidence type="ECO:0008006" key="4">
    <source>
        <dbReference type="Google" id="ProtNLM"/>
    </source>
</evidence>
<dbReference type="KEGG" id="hro:HELRODRAFT_184803"/>
<dbReference type="RefSeq" id="XP_009024610.1">
    <property type="nucleotide sequence ID" value="XM_009026362.1"/>
</dbReference>
<proteinExistence type="predicted"/>
<protein>
    <recommendedName>
        <fullName evidence="4">SUEL-type lectin domain-containing protein</fullName>
    </recommendedName>
</protein>
<evidence type="ECO:0000313" key="3">
    <source>
        <dbReference type="Proteomes" id="UP000015101"/>
    </source>
</evidence>
<dbReference type="AlphaFoldDB" id="T1FM09"/>
<evidence type="ECO:0000313" key="1">
    <source>
        <dbReference type="EMBL" id="ESN97291.1"/>
    </source>
</evidence>
<dbReference type="HOGENOM" id="CLU_1363390_0_0_1"/>